<feature type="domain" description="Chemokine interleukin-8-like" evidence="3">
    <location>
        <begin position="23"/>
        <end position="83"/>
    </location>
</feature>
<dbReference type="GO" id="GO:0005615">
    <property type="term" value="C:extracellular space"/>
    <property type="evidence" value="ECO:0007669"/>
    <property type="project" value="UniProtKB-KW"/>
</dbReference>
<accession>A0A1U7RNN3</accession>
<evidence type="ECO:0000259" key="3">
    <source>
        <dbReference type="SMART" id="SM00199"/>
    </source>
</evidence>
<keyword evidence="2" id="KW-0732">Signal</keyword>
<dbReference type="eggNOG" id="ENOG502SENW">
    <property type="taxonomic scope" value="Eukaryota"/>
</dbReference>
<sequence length="94" mass="10490">MALLGLAILALCALLPARGSSNALDCCLRTSAVPIPARIVLRYEEQLALEGCPVEATVFLTVRSRRLCAPPHLHWVRHLREKLDRRHGGKRWSV</sequence>
<dbReference type="InParanoid" id="A0A1U7RNN3"/>
<dbReference type="Gene3D" id="2.40.50.40">
    <property type="match status" value="1"/>
</dbReference>
<organism evidence="4 5">
    <name type="scientific">Alligator sinensis</name>
    <name type="common">Chinese alligator</name>
    <dbReference type="NCBI Taxonomy" id="38654"/>
    <lineage>
        <taxon>Eukaryota</taxon>
        <taxon>Metazoa</taxon>
        <taxon>Chordata</taxon>
        <taxon>Craniata</taxon>
        <taxon>Vertebrata</taxon>
        <taxon>Euteleostomi</taxon>
        <taxon>Archelosauria</taxon>
        <taxon>Archosauria</taxon>
        <taxon>Crocodylia</taxon>
        <taxon>Alligatoridae</taxon>
        <taxon>Alligatorinae</taxon>
        <taxon>Alligator</taxon>
    </lineage>
</organism>
<evidence type="ECO:0000256" key="2">
    <source>
        <dbReference type="SAM" id="SignalP"/>
    </source>
</evidence>
<protein>
    <submittedName>
        <fullName evidence="5">C-C motif chemokine 19</fullName>
    </submittedName>
</protein>
<keyword evidence="4" id="KW-1185">Reference proteome</keyword>
<evidence type="ECO:0000313" key="5">
    <source>
        <dbReference type="RefSeq" id="XP_006026613.1"/>
    </source>
</evidence>
<dbReference type="GO" id="GO:0006955">
    <property type="term" value="P:immune response"/>
    <property type="evidence" value="ECO:0007669"/>
    <property type="project" value="InterPro"/>
</dbReference>
<dbReference type="CDD" id="cd00272">
    <property type="entry name" value="Chemokine_CC"/>
    <property type="match status" value="1"/>
</dbReference>
<dbReference type="InterPro" id="IPR036048">
    <property type="entry name" value="Interleukin_8-like_sf"/>
</dbReference>
<dbReference type="GO" id="GO:0008009">
    <property type="term" value="F:chemokine activity"/>
    <property type="evidence" value="ECO:0007669"/>
    <property type="project" value="InterPro"/>
</dbReference>
<dbReference type="SMART" id="SM00199">
    <property type="entry name" value="SCY"/>
    <property type="match status" value="1"/>
</dbReference>
<evidence type="ECO:0000256" key="1">
    <source>
        <dbReference type="ARBA" id="ARBA00022514"/>
    </source>
</evidence>
<reference evidence="5" key="1">
    <citation type="submission" date="2025-08" db="UniProtKB">
        <authorList>
            <consortium name="RefSeq"/>
        </authorList>
    </citation>
    <scope>IDENTIFICATION</scope>
</reference>
<dbReference type="KEGG" id="asn:102387604"/>
<feature type="chain" id="PRO_5010536328" evidence="2">
    <location>
        <begin position="20"/>
        <end position="94"/>
    </location>
</feature>
<evidence type="ECO:0000313" key="4">
    <source>
        <dbReference type="Proteomes" id="UP000189705"/>
    </source>
</evidence>
<name>A0A1U7RNN3_ALLSI</name>
<dbReference type="SUPFAM" id="SSF54117">
    <property type="entry name" value="Interleukin 8-like chemokines"/>
    <property type="match status" value="1"/>
</dbReference>
<dbReference type="InterPro" id="IPR039809">
    <property type="entry name" value="Chemokine_b/g/d"/>
</dbReference>
<dbReference type="STRING" id="38654.A0A1U7RNN3"/>
<gene>
    <name evidence="5" type="primary">LOC102387604</name>
</gene>
<dbReference type="Proteomes" id="UP000189705">
    <property type="component" value="Unplaced"/>
</dbReference>
<feature type="signal peptide" evidence="2">
    <location>
        <begin position="1"/>
        <end position="19"/>
    </location>
</feature>
<dbReference type="RefSeq" id="XP_006026613.1">
    <property type="nucleotide sequence ID" value="XM_006026551.3"/>
</dbReference>
<dbReference type="PANTHER" id="PTHR12015">
    <property type="entry name" value="SMALL INDUCIBLE CYTOKINE A"/>
    <property type="match status" value="1"/>
</dbReference>
<proteinExistence type="predicted"/>
<dbReference type="InterPro" id="IPR001811">
    <property type="entry name" value="Chemokine_IL8-like_dom"/>
</dbReference>
<dbReference type="AlphaFoldDB" id="A0A1U7RNN3"/>
<keyword evidence="1" id="KW-0202">Cytokine</keyword>
<dbReference type="Pfam" id="PF00048">
    <property type="entry name" value="IL8"/>
    <property type="match status" value="1"/>
</dbReference>
<dbReference type="GeneID" id="102387604"/>
<dbReference type="OrthoDB" id="9909116at2759"/>